<reference evidence="8 9" key="1">
    <citation type="submission" date="2017-10" db="EMBL/GenBank/DDBJ databases">
        <title>The draft genome sequence of Lewinella nigricans NBRC 102662.</title>
        <authorList>
            <person name="Wang K."/>
        </authorList>
    </citation>
    <scope>NUCLEOTIDE SEQUENCE [LARGE SCALE GENOMIC DNA]</scope>
    <source>
        <strain evidence="8 9">NBRC 102662</strain>
    </source>
</reference>
<dbReference type="EMBL" id="PDUD01000024">
    <property type="protein sequence ID" value="PHN04767.1"/>
    <property type="molecule type" value="Genomic_DNA"/>
</dbReference>
<evidence type="ECO:0000313" key="9">
    <source>
        <dbReference type="Proteomes" id="UP000223913"/>
    </source>
</evidence>
<dbReference type="InterPro" id="IPR059226">
    <property type="entry name" value="Choice_anch_Q_dom"/>
</dbReference>
<keyword evidence="6" id="KW-0472">Membrane</keyword>
<dbReference type="Proteomes" id="UP000223913">
    <property type="component" value="Unassembled WGS sequence"/>
</dbReference>
<dbReference type="InterPro" id="IPR011050">
    <property type="entry name" value="Pectin_lyase_fold/virulence"/>
</dbReference>
<evidence type="ECO:0000313" key="8">
    <source>
        <dbReference type="EMBL" id="PHN04767.1"/>
    </source>
</evidence>
<evidence type="ECO:0000256" key="1">
    <source>
        <dbReference type="ARBA" id="ARBA00004196"/>
    </source>
</evidence>
<dbReference type="NCBIfam" id="NF041518">
    <property type="entry name" value="choice_anch_Q"/>
    <property type="match status" value="1"/>
</dbReference>
<evidence type="ECO:0008006" key="10">
    <source>
        <dbReference type="Google" id="ProtNLM"/>
    </source>
</evidence>
<keyword evidence="4" id="KW-0964">Secreted</keyword>
<name>A0A2D0N8F7_FLAN2</name>
<dbReference type="InterPro" id="IPR012334">
    <property type="entry name" value="Pectin_lyas_fold"/>
</dbReference>
<evidence type="ECO:0000256" key="3">
    <source>
        <dbReference type="ARBA" id="ARBA00004613"/>
    </source>
</evidence>
<evidence type="ECO:0000256" key="6">
    <source>
        <dbReference type="ARBA" id="ARBA00023136"/>
    </source>
</evidence>
<protein>
    <recommendedName>
        <fullName evidence="10">T9SS type A sorting domain-containing protein</fullName>
    </recommendedName>
</protein>
<dbReference type="PANTHER" id="PTHR11319:SF35">
    <property type="entry name" value="OUTER MEMBRANE PROTEIN PMPC-RELATED"/>
    <property type="match status" value="1"/>
</dbReference>
<organism evidence="8 9">
    <name type="scientific">Flavilitoribacter nigricans (strain ATCC 23147 / DSM 23189 / NBRC 102662 / NCIMB 1420 / SS-2)</name>
    <name type="common">Lewinella nigricans</name>
    <dbReference type="NCBI Taxonomy" id="1122177"/>
    <lineage>
        <taxon>Bacteria</taxon>
        <taxon>Pseudomonadati</taxon>
        <taxon>Bacteroidota</taxon>
        <taxon>Saprospiria</taxon>
        <taxon>Saprospirales</taxon>
        <taxon>Lewinellaceae</taxon>
        <taxon>Flavilitoribacter</taxon>
    </lineage>
</organism>
<dbReference type="Gene3D" id="2.160.20.10">
    <property type="entry name" value="Single-stranded right-handed beta-helix, Pectin lyase-like"/>
    <property type="match status" value="1"/>
</dbReference>
<proteinExistence type="predicted"/>
<dbReference type="AlphaFoldDB" id="A0A2D0N8F7"/>
<dbReference type="PANTHER" id="PTHR11319">
    <property type="entry name" value="G PROTEIN-COUPLED RECEPTOR-RELATED"/>
    <property type="match status" value="1"/>
</dbReference>
<keyword evidence="9" id="KW-1185">Reference proteome</keyword>
<dbReference type="GO" id="GO:0009279">
    <property type="term" value="C:cell outer membrane"/>
    <property type="evidence" value="ECO:0007669"/>
    <property type="project" value="UniProtKB-SubCell"/>
</dbReference>
<evidence type="ECO:0000256" key="7">
    <source>
        <dbReference type="ARBA" id="ARBA00023237"/>
    </source>
</evidence>
<accession>A0A2D0N8F7</accession>
<dbReference type="InterPro" id="IPR003368">
    <property type="entry name" value="POMP_repeat"/>
</dbReference>
<keyword evidence="5" id="KW-0732">Signal</keyword>
<comment type="subcellular location">
    <subcellularLocation>
        <location evidence="1">Cell envelope</location>
    </subcellularLocation>
    <subcellularLocation>
        <location evidence="2">Cell outer membrane</location>
    </subcellularLocation>
    <subcellularLocation>
        <location evidence="3">Secreted</location>
    </subcellularLocation>
</comment>
<evidence type="ECO:0000256" key="2">
    <source>
        <dbReference type="ARBA" id="ARBA00004442"/>
    </source>
</evidence>
<comment type="caution">
    <text evidence="8">The sequence shown here is derived from an EMBL/GenBank/DDBJ whole genome shotgun (WGS) entry which is preliminary data.</text>
</comment>
<gene>
    <name evidence="8" type="ORF">CRP01_19845</name>
</gene>
<keyword evidence="7" id="KW-0998">Cell outer membrane</keyword>
<evidence type="ECO:0000256" key="4">
    <source>
        <dbReference type="ARBA" id="ARBA00022525"/>
    </source>
</evidence>
<sequence>MLNDYKKLLGCALFLMNIFYLQAQTRLYVRATSTCVTACGGSWANAYPDLQDALSAAESNATIEEIWVAQGTYRPAVSDRSLSFDIPGDISLIGSFAGEGSDPDARSTTFYPSVLSGDLNNDDQANFGSYTDNSYHVVTTDGIGADLYVDGFTIRGGNANNTSNAKQDDGGGWYNSQYKGVSSPTISNCIFLNNRAQNDGGAFYNGGNYGTSSPVFIDCTFTGNQAKSGGACYNNGNSNVASPVFSRCSFTENEVVGSSATGGVLYSFSRAGTDNGTLYPGSVYPDFSNCIFAQNTAEGNAGALYFLADGTGGTANSVSNIENCSFYGNTASVGGAVYLNASNNGDNSATIRNSIFWNSSANTDPIFHYSSAGAGALPNINISFSLVDTDDCDNLIRDGAGSVDCSDLLFYTDPETPVFNDPENGDYHLRAESPAVNAGSNALVNSSTDFEGQMRIQQSDVDLGADEVEAVLPVDLVAFQVRAEGQQVNLRWETATELNNDFFAIEHAGDGVHFKELERVPGFGTSQESHRYQFTDLHPVSGNNYYRLRQTDLDGTFTYSEIRVASISASSQTARLYPNPVGDYLEINWTESIDTTLPYSLIDQWGREVQSGILSLQSGRARLEDLEGSLPAGIYFMRVGDQLFRLVKGSTR</sequence>
<dbReference type="Pfam" id="PF02415">
    <property type="entry name" value="Chlam_PMP"/>
    <property type="match status" value="2"/>
</dbReference>
<dbReference type="GO" id="GO:0005576">
    <property type="term" value="C:extracellular region"/>
    <property type="evidence" value="ECO:0007669"/>
    <property type="project" value="UniProtKB-SubCell"/>
</dbReference>
<dbReference type="SUPFAM" id="SSF51126">
    <property type="entry name" value="Pectin lyase-like"/>
    <property type="match status" value="1"/>
</dbReference>
<evidence type="ECO:0000256" key="5">
    <source>
        <dbReference type="ARBA" id="ARBA00022729"/>
    </source>
</evidence>